<dbReference type="OrthoDB" id="4840954at2"/>
<reference evidence="2 3" key="1">
    <citation type="journal article" date="2007" name="Nat. Biotechnol.">
        <title>Complete genome sequence of the myxobacterium Sorangium cellulosum.</title>
        <authorList>
            <person name="Schneiker S."/>
            <person name="Perlova O."/>
            <person name="Kaiser O."/>
            <person name="Gerth K."/>
            <person name="Alici A."/>
            <person name="Altmeyer M.O."/>
            <person name="Bartels D."/>
            <person name="Bekel T."/>
            <person name="Beyer S."/>
            <person name="Bode E."/>
            <person name="Bode H.B."/>
            <person name="Bolten C.J."/>
            <person name="Choudhuri J.V."/>
            <person name="Doss S."/>
            <person name="Elnakady Y.A."/>
            <person name="Frank B."/>
            <person name="Gaigalat L."/>
            <person name="Goesmann A."/>
            <person name="Groeger C."/>
            <person name="Gross F."/>
            <person name="Jelsbak L."/>
            <person name="Jelsbak L."/>
            <person name="Kalinowski J."/>
            <person name="Kegler C."/>
            <person name="Knauber T."/>
            <person name="Konietzny S."/>
            <person name="Kopp M."/>
            <person name="Krause L."/>
            <person name="Krug D."/>
            <person name="Linke B."/>
            <person name="Mahmud T."/>
            <person name="Martinez-Arias R."/>
            <person name="McHardy A.C."/>
            <person name="Merai M."/>
            <person name="Meyer F."/>
            <person name="Mormann S."/>
            <person name="Munoz-Dorado J."/>
            <person name="Perez J."/>
            <person name="Pradella S."/>
            <person name="Rachid S."/>
            <person name="Raddatz G."/>
            <person name="Rosenau F."/>
            <person name="Rueckert C."/>
            <person name="Sasse F."/>
            <person name="Scharfe M."/>
            <person name="Schuster S.C."/>
            <person name="Suen G."/>
            <person name="Treuner-Lange A."/>
            <person name="Velicer G.J."/>
            <person name="Vorholter F.-J."/>
            <person name="Weissman K.J."/>
            <person name="Welch R.D."/>
            <person name="Wenzel S.C."/>
            <person name="Whitworth D.E."/>
            <person name="Wilhelm S."/>
            <person name="Wittmann C."/>
            <person name="Bloecker H."/>
            <person name="Puehler A."/>
            <person name="Mueller R."/>
        </authorList>
    </citation>
    <scope>NUCLEOTIDE SEQUENCE [LARGE SCALE GENOMIC DNA]</scope>
    <source>
        <strain evidence="3">So ce56</strain>
    </source>
</reference>
<evidence type="ECO:0000313" key="2">
    <source>
        <dbReference type="EMBL" id="CAN99081.1"/>
    </source>
</evidence>
<dbReference type="BioCyc" id="SCEL448385:SCE_RS45640-MONOMER"/>
<gene>
    <name evidence="2" type="ordered locus">sce8909</name>
</gene>
<dbReference type="STRING" id="448385.sce8909"/>
<evidence type="ECO:0000259" key="1">
    <source>
        <dbReference type="Pfam" id="PF09949"/>
    </source>
</evidence>
<dbReference type="RefSeq" id="WP_012241520.1">
    <property type="nucleotide sequence ID" value="NC_010162.1"/>
</dbReference>
<dbReference type="GO" id="GO:0008195">
    <property type="term" value="F:phosphatidate phosphatase activity"/>
    <property type="evidence" value="ECO:0007669"/>
    <property type="project" value="InterPro"/>
</dbReference>
<proteinExistence type="predicted"/>
<dbReference type="HOGENOM" id="CLU_686453_0_0_7"/>
<keyword evidence="3" id="KW-1185">Reference proteome</keyword>
<name>A9G8W8_SORC5</name>
<feature type="domain" description="Phosphatidate phosphatase APP1 catalytic" evidence="1">
    <location>
        <begin position="191"/>
        <end position="336"/>
    </location>
</feature>
<dbReference type="Proteomes" id="UP000002139">
    <property type="component" value="Chromosome"/>
</dbReference>
<evidence type="ECO:0000313" key="3">
    <source>
        <dbReference type="Proteomes" id="UP000002139"/>
    </source>
</evidence>
<dbReference type="Pfam" id="PF09949">
    <property type="entry name" value="APP1_cat"/>
    <property type="match status" value="1"/>
</dbReference>
<accession>A9G8W8</accession>
<dbReference type="PANTHER" id="PTHR40861">
    <property type="entry name" value="DUF2183 DOMAIN-CONTAINING PROTEIN"/>
    <property type="match status" value="1"/>
</dbReference>
<dbReference type="AlphaFoldDB" id="A9G8W8"/>
<dbReference type="EMBL" id="AM746676">
    <property type="protein sequence ID" value="CAN99081.1"/>
    <property type="molecule type" value="Genomic_DNA"/>
</dbReference>
<dbReference type="KEGG" id="scl:sce8909"/>
<dbReference type="InterPro" id="IPR019236">
    <property type="entry name" value="APP1_cat"/>
</dbReference>
<organism evidence="2 3">
    <name type="scientific">Sorangium cellulosum (strain So ce56)</name>
    <name type="common">Polyangium cellulosum (strain So ce56)</name>
    <dbReference type="NCBI Taxonomy" id="448385"/>
    <lineage>
        <taxon>Bacteria</taxon>
        <taxon>Pseudomonadati</taxon>
        <taxon>Myxococcota</taxon>
        <taxon>Polyangia</taxon>
        <taxon>Polyangiales</taxon>
        <taxon>Polyangiaceae</taxon>
        <taxon>Sorangium</taxon>
    </lineage>
</organism>
<dbReference type="eggNOG" id="COG4850">
    <property type="taxonomic scope" value="Bacteria"/>
</dbReference>
<protein>
    <recommendedName>
        <fullName evidence="1">Phosphatidate phosphatase APP1 catalytic domain-containing protein</fullName>
    </recommendedName>
</protein>
<dbReference type="PANTHER" id="PTHR40861:SF1">
    <property type="entry name" value="PHOSPHATIDATE PHOSPHATASE APP1 CATALYTIC DOMAIN-CONTAINING PROTEIN"/>
    <property type="match status" value="1"/>
</dbReference>
<sequence length="427" mass="46465">MTIDTSPDAPIPSVLSKLDEIRQRMASHTDRDDERRILEILAGSTAVELDQLLLQLDLPALLGDIDDRLIGPDNRTALLDLLTAERLGDLGVPARAALASALQRGRTGSLDEQALRRLWLGTRGADVTRLKNALDGRGGYRDLHQLFYHDIDDDSLREELLAHFAREAVSVSDALPGSDSGSGSVSVREVKILSDIDDTFYANWKDARYPKKTVYPGVLQFYAELDRGPGPVPGRAGDLTFVTARPGDRLGLVEDATIKALAERGQLTATVLAGSFTRLIGNRTIAEKKLENFLEYRRLYPEYDFVFIGDSGQGDVHFGQRMLELAPGAVKAVFIHDVVATPDLARRELAASGVHLFDTYIGAALTALERGLLAPEGAARVAEAATAAFAAIPFPSQADQEARRLEIARDVARLNEVLPPSLRTGQP</sequence>